<proteinExistence type="predicted"/>
<evidence type="ECO:0000259" key="2">
    <source>
        <dbReference type="Pfam" id="PF18942"/>
    </source>
</evidence>
<evidence type="ECO:0000313" key="3">
    <source>
        <dbReference type="EMBL" id="MDT0642035.1"/>
    </source>
</evidence>
<dbReference type="InterPro" id="IPR043744">
    <property type="entry name" value="DUF5689"/>
</dbReference>
<keyword evidence="4" id="KW-1185">Reference proteome</keyword>
<dbReference type="NCBIfam" id="NF038128">
    <property type="entry name" value="choice_anch_J"/>
    <property type="match status" value="1"/>
</dbReference>
<dbReference type="EMBL" id="JAVRHQ010000003">
    <property type="protein sequence ID" value="MDT0642035.1"/>
    <property type="molecule type" value="Genomic_DNA"/>
</dbReference>
<gene>
    <name evidence="3" type="ORF">RM553_04240</name>
</gene>
<dbReference type="PROSITE" id="PS51257">
    <property type="entry name" value="PROKAR_LIPOPROTEIN"/>
    <property type="match status" value="1"/>
</dbReference>
<evidence type="ECO:0000313" key="4">
    <source>
        <dbReference type="Proteomes" id="UP001262889"/>
    </source>
</evidence>
<sequence length="466" mass="51928">MKTILHKTLFGSMAAIILLFTSCVKTDDFDLPEIEESEVLVDGNLTSISAVKGNFNLETGKIYTFQDTDIYFEAYVVSSDEGGNFYKELVLQDKPENPTAGIVMLVDDNSLHDNFNFGRKVFVKPDGLSLWYNNGVLQLGIQNRGDVVAIPNSLIDNHLIRSEITAEIVPLKLEITDFSENYKNLYVQVDNVQFNRNLVRDEHIFSFASENIDEYDGFRQLESCESGATTILATSTFADFKSLLLPQESGSVKAVLSRDFYDDFYVLVLNSPQDLNFSGERCDPEFFKCGDHLAEGPEVIFNEDFTDVTTLTALANRGWRNVNVSGGSEKFKPGTRNGNRYFRISAYNTTENLLEAWLVTPGINLDQSSGEVFSADVMASFDNATILNIYVSTSFTGNPKTTEWQLLEANIPMGPSSQNATAFTNTKIDISCLEGTVHFGFHYLGGIPDKTTTYDVDNVRVTGFSH</sequence>
<protein>
    <submittedName>
        <fullName evidence="3">DUF5689 domain-containing protein</fullName>
    </submittedName>
</protein>
<name>A0ABU3C6Q6_9FLAO</name>
<dbReference type="Pfam" id="PF18942">
    <property type="entry name" value="DUF5689"/>
    <property type="match status" value="1"/>
</dbReference>
<feature type="signal peptide" evidence="1">
    <location>
        <begin position="1"/>
        <end position="26"/>
    </location>
</feature>
<dbReference type="Proteomes" id="UP001262889">
    <property type="component" value="Unassembled WGS sequence"/>
</dbReference>
<dbReference type="RefSeq" id="WP_311533708.1">
    <property type="nucleotide sequence ID" value="NZ_JAVRHQ010000003.1"/>
</dbReference>
<keyword evidence="1" id="KW-0732">Signal</keyword>
<organism evidence="3 4">
    <name type="scientific">Autumnicola tepida</name>
    <dbReference type="NCBI Taxonomy" id="3075595"/>
    <lineage>
        <taxon>Bacteria</taxon>
        <taxon>Pseudomonadati</taxon>
        <taxon>Bacteroidota</taxon>
        <taxon>Flavobacteriia</taxon>
        <taxon>Flavobacteriales</taxon>
        <taxon>Flavobacteriaceae</taxon>
        <taxon>Autumnicola</taxon>
    </lineage>
</organism>
<dbReference type="Gene3D" id="2.60.120.200">
    <property type="match status" value="1"/>
</dbReference>
<evidence type="ECO:0000256" key="1">
    <source>
        <dbReference type="SAM" id="SignalP"/>
    </source>
</evidence>
<reference evidence="3 4" key="1">
    <citation type="submission" date="2023-09" db="EMBL/GenBank/DDBJ databases">
        <authorList>
            <person name="Rey-Velasco X."/>
        </authorList>
    </citation>
    <scope>NUCLEOTIDE SEQUENCE [LARGE SCALE GENOMIC DNA]</scope>
    <source>
        <strain evidence="3 4">F363</strain>
    </source>
</reference>
<accession>A0ABU3C6Q6</accession>
<comment type="caution">
    <text evidence="3">The sequence shown here is derived from an EMBL/GenBank/DDBJ whole genome shotgun (WGS) entry which is preliminary data.</text>
</comment>
<feature type="chain" id="PRO_5046274690" evidence="1">
    <location>
        <begin position="27"/>
        <end position="466"/>
    </location>
</feature>
<feature type="domain" description="DUF5689" evidence="2">
    <location>
        <begin position="44"/>
        <end position="274"/>
    </location>
</feature>